<dbReference type="GeneID" id="24106972"/>
<feature type="compositionally biased region" description="Polar residues" evidence="5">
    <location>
        <begin position="12"/>
        <end position="29"/>
    </location>
</feature>
<feature type="compositionally biased region" description="Polar residues" evidence="5">
    <location>
        <begin position="234"/>
        <end position="251"/>
    </location>
</feature>
<organism evidence="7 8">
    <name type="scientific">Pseudozyma hubeiensis (strain SY62)</name>
    <name type="common">Yeast</name>
    <dbReference type="NCBI Taxonomy" id="1305764"/>
    <lineage>
        <taxon>Eukaryota</taxon>
        <taxon>Fungi</taxon>
        <taxon>Dikarya</taxon>
        <taxon>Basidiomycota</taxon>
        <taxon>Ustilaginomycotina</taxon>
        <taxon>Ustilaginomycetes</taxon>
        <taxon>Ustilaginales</taxon>
        <taxon>Ustilaginaceae</taxon>
        <taxon>Pseudozyma</taxon>
    </lineage>
</organism>
<name>R9NZC1_PSEHS</name>
<dbReference type="SUPFAM" id="SSF57850">
    <property type="entry name" value="RING/U-box"/>
    <property type="match status" value="1"/>
</dbReference>
<feature type="compositionally biased region" description="Polar residues" evidence="5">
    <location>
        <begin position="1058"/>
        <end position="1067"/>
    </location>
</feature>
<dbReference type="RefSeq" id="XP_012187693.1">
    <property type="nucleotide sequence ID" value="XM_012332303.1"/>
</dbReference>
<dbReference type="GO" id="GO:0008270">
    <property type="term" value="F:zinc ion binding"/>
    <property type="evidence" value="ECO:0007669"/>
    <property type="project" value="UniProtKB-KW"/>
</dbReference>
<feature type="region of interest" description="Disordered" evidence="5">
    <location>
        <begin position="1421"/>
        <end position="1445"/>
    </location>
</feature>
<accession>R9NZC1</accession>
<keyword evidence="3" id="KW-0862">Zinc</keyword>
<dbReference type="PANTHER" id="PTHR24216:SF65">
    <property type="entry name" value="PAXILLIN-LIKE PROTEIN 1"/>
    <property type="match status" value="1"/>
</dbReference>
<dbReference type="Gene3D" id="2.60.120.650">
    <property type="entry name" value="Cupin"/>
    <property type="match status" value="1"/>
</dbReference>
<dbReference type="EMBL" id="DF238782">
    <property type="protein sequence ID" value="GAC94106.1"/>
    <property type="molecule type" value="Genomic_DNA"/>
</dbReference>
<feature type="region of interest" description="Disordered" evidence="5">
    <location>
        <begin position="127"/>
        <end position="314"/>
    </location>
</feature>
<feature type="region of interest" description="Disordered" evidence="5">
    <location>
        <begin position="1100"/>
        <end position="1148"/>
    </location>
</feature>
<feature type="compositionally biased region" description="Low complexity" evidence="5">
    <location>
        <begin position="256"/>
        <end position="267"/>
    </location>
</feature>
<dbReference type="SMART" id="SM00558">
    <property type="entry name" value="JmjC"/>
    <property type="match status" value="1"/>
</dbReference>
<keyword evidence="4" id="KW-0175">Coiled coil</keyword>
<gene>
    <name evidence="7" type="ORF">PHSY_001675</name>
</gene>
<feature type="compositionally biased region" description="Low complexity" evidence="5">
    <location>
        <begin position="189"/>
        <end position="206"/>
    </location>
</feature>
<evidence type="ECO:0000313" key="8">
    <source>
        <dbReference type="Proteomes" id="UP000014071"/>
    </source>
</evidence>
<feature type="compositionally biased region" description="Polar residues" evidence="5">
    <location>
        <begin position="207"/>
        <end position="221"/>
    </location>
</feature>
<dbReference type="SUPFAM" id="SSF51197">
    <property type="entry name" value="Clavaminate synthase-like"/>
    <property type="match status" value="1"/>
</dbReference>
<feature type="domain" description="JmjC" evidence="6">
    <location>
        <begin position="477"/>
        <end position="642"/>
    </location>
</feature>
<keyword evidence="1" id="KW-0479">Metal-binding</keyword>
<dbReference type="InterPro" id="IPR003347">
    <property type="entry name" value="JmjC_dom"/>
</dbReference>
<evidence type="ECO:0000256" key="5">
    <source>
        <dbReference type="SAM" id="MobiDB-lite"/>
    </source>
</evidence>
<feature type="region of interest" description="Disordered" evidence="5">
    <location>
        <begin position="1"/>
        <end position="113"/>
    </location>
</feature>
<evidence type="ECO:0000256" key="4">
    <source>
        <dbReference type="SAM" id="Coils"/>
    </source>
</evidence>
<keyword evidence="8" id="KW-1185">Reference proteome</keyword>
<proteinExistence type="predicted"/>
<feature type="region of interest" description="Disordered" evidence="5">
    <location>
        <begin position="1047"/>
        <end position="1086"/>
    </location>
</feature>
<evidence type="ECO:0000259" key="6">
    <source>
        <dbReference type="PROSITE" id="PS51184"/>
    </source>
</evidence>
<protein>
    <submittedName>
        <fullName evidence="7">Predicted hydroxylase</fullName>
    </submittedName>
</protein>
<feature type="compositionally biased region" description="Polar residues" evidence="5">
    <location>
        <begin position="97"/>
        <end position="113"/>
    </location>
</feature>
<dbReference type="Pfam" id="PF02373">
    <property type="entry name" value="JmjC"/>
    <property type="match status" value="1"/>
</dbReference>
<dbReference type="HOGENOM" id="CLU_003397_0_0_1"/>
<reference evidence="8" key="1">
    <citation type="journal article" date="2013" name="Genome Announc.">
        <title>Draft genome sequence of the basidiomycetous yeast-like fungus Pseudozyma hubeiensis SY62, which produces an abundant amount of the biosurfactant mannosylerythritol lipids.</title>
        <authorList>
            <person name="Konishi M."/>
            <person name="Hatada Y."/>
            <person name="Horiuchi J."/>
        </authorList>
    </citation>
    <scope>NUCLEOTIDE SEQUENCE [LARGE SCALE GENOMIC DNA]</scope>
    <source>
        <strain evidence="8">SY62</strain>
    </source>
</reference>
<dbReference type="PROSITE" id="PS51184">
    <property type="entry name" value="JMJC"/>
    <property type="match status" value="1"/>
</dbReference>
<feature type="compositionally biased region" description="Polar residues" evidence="5">
    <location>
        <begin position="296"/>
        <end position="306"/>
    </location>
</feature>
<feature type="coiled-coil region" evidence="4">
    <location>
        <begin position="1342"/>
        <end position="1391"/>
    </location>
</feature>
<evidence type="ECO:0000256" key="2">
    <source>
        <dbReference type="ARBA" id="ARBA00022771"/>
    </source>
</evidence>
<evidence type="ECO:0000256" key="3">
    <source>
        <dbReference type="ARBA" id="ARBA00022833"/>
    </source>
</evidence>
<evidence type="ECO:0000256" key="1">
    <source>
        <dbReference type="ARBA" id="ARBA00022723"/>
    </source>
</evidence>
<feature type="compositionally biased region" description="Low complexity" evidence="5">
    <location>
        <begin position="983"/>
        <end position="995"/>
    </location>
</feature>
<feature type="compositionally biased region" description="Basic and acidic residues" evidence="5">
    <location>
        <begin position="270"/>
        <end position="295"/>
    </location>
</feature>
<feature type="region of interest" description="Disordered" evidence="5">
    <location>
        <begin position="962"/>
        <end position="1025"/>
    </location>
</feature>
<dbReference type="PROSITE" id="PS00518">
    <property type="entry name" value="ZF_RING_1"/>
    <property type="match status" value="1"/>
</dbReference>
<evidence type="ECO:0000313" key="7">
    <source>
        <dbReference type="EMBL" id="GAC94106.1"/>
    </source>
</evidence>
<dbReference type="STRING" id="1305764.R9NZC1"/>
<keyword evidence="2" id="KW-0863">Zinc-finger</keyword>
<dbReference type="eggNOG" id="ENOG502QW48">
    <property type="taxonomic scope" value="Eukaryota"/>
</dbReference>
<feature type="compositionally biased region" description="Low complexity" evidence="5">
    <location>
        <begin position="1426"/>
        <end position="1437"/>
    </location>
</feature>
<feature type="compositionally biased region" description="Low complexity" evidence="5">
    <location>
        <begin position="172"/>
        <end position="182"/>
    </location>
</feature>
<feature type="compositionally biased region" description="Low complexity" evidence="5">
    <location>
        <begin position="56"/>
        <end position="72"/>
    </location>
</feature>
<dbReference type="InterPro" id="IPR017907">
    <property type="entry name" value="Znf_RING_CS"/>
</dbReference>
<dbReference type="PANTHER" id="PTHR24216">
    <property type="entry name" value="PAXILLIN-RELATED"/>
    <property type="match status" value="1"/>
</dbReference>
<feature type="compositionally biased region" description="Low complexity" evidence="5">
    <location>
        <begin position="1108"/>
        <end position="1139"/>
    </location>
</feature>
<sequence length="1445" mass="156553">MSKPPLRPHSAVTHTHASPDLPQQLQNPHQRPHKPSLSPVDSHTHAKSPKTLQTVTLSAIATLPAPTLPFAPMSDARPSTSPPAKSKTVAGRRQESAEASQTATPDASGFLYQSSSPLVSNHVLQSDEASVSELEDLVIPSGSKSSVESKPMGKESTLPVVPSQPLPKVTHSSSQSSASKGSPGHHFVQRPSRPSPVQSSRVSSSSGLSVASESAHTSPQSRHSKEKLAKRVNGSATSGIGPSSINPQRQTRLPHANEASASPQAAALHQVREPIRVPGSEAREPVNAKGIEKQTSRGNGTSSSDTVQRDPPLAVSGSEQLGLETASAASSDNSVDPETLLGIRGSYLSSYDPVDYESLVNSNGNLKRISAVSCLEVSEKDLEEIIIELVENQGEPLVISDLHKTQAWSSDLFSLQGYESLRPSVTADGETVFVRNLTDWTDRALPLPEFLAHCDSQRIYSPEQRDKLYGKDLPCPVPWREALDKLVHPRLAYHGKQDMSASLQLKARAETLMCHFGPGRTCTPLHRDLCSSLGQNLMVWSDPDASALWMITHPDDAEAVDKYIASKGGDPHSEGYAPHPNELANAPFSVFCWKQRVGDLVLIPSRASHMVVNDGGRTMKTAWSRLTVDTLTSALFSDLPLYQRICRLESFHIRPVIEQTLTSFTVQVEMNLALKRDVTSTLVRDLRNLLQLYDAILSDEYVSEWRDIAVEGDHDSYVECDFCGAGVLHGYFECPAGETLCALCYCQGRLCSCADAIEALQPRQHWRQFGERLEFRNQAAQALLSADPTLALTIEERDAADEEDADEEAPLLQVEMLKEEDVEKQNWPLSFMAAMNLYKCRRSPGWQTSMAQCKICKASLDLSQRIFCKPCGHSYCHGCLLHKMYIHPAHALAQKDAKPFHKYHKRDSTLDYKEWKQDPVGWRDEARAHFFLIEAARTNMKCVPVHKDCRIGFLDVSDRHPRGLSGTLGVKRPAKTQVDEAKTVTAASSPSTTPVSRKRPKGLDKTTPVGSPRSPAKKAKLQASTSFQPMEVDEIVAQVPRTQVPAGVPVTPPVPPQSIHSVPSSPIGSIASWQRAPKPPNASSITVMDGIRRFKLRLKEQERPAPPSGASSAATPPPSLLARSSVPSASPDVAASKPVATEKSASETVDATVVDAVRGTAPMASSSTRIAAVPSPTVIADVVESSKASVSPATMSANGTSSVEITSVSITPTAPASGVAAKQTNLAPAPRITSPSRVATIETGDPGTLSLATSVIAAGISSSPQAPAATSTGASPTGLGSLDSMNLRVVTEILRIFSHSNQRLIEGQVADLKKAQVEQMGELKRMQAKQAEEHRKATAKVEATLLHRIDQLEQEMKRQAHQHTAEMRRLANKREASMERVQRQLDEVVRQQAGTVDRVNRFDEKFSGLMDDIDRQAQAHLQAELSSQTSQSFGSGQLAPTSHTR</sequence>
<dbReference type="OrthoDB" id="298344at2759"/>
<dbReference type="Proteomes" id="UP000014071">
    <property type="component" value="Unassembled WGS sequence"/>
</dbReference>